<evidence type="ECO:0008006" key="3">
    <source>
        <dbReference type="Google" id="ProtNLM"/>
    </source>
</evidence>
<proteinExistence type="predicted"/>
<keyword evidence="2" id="KW-1185">Reference proteome</keyword>
<evidence type="ECO:0000313" key="2">
    <source>
        <dbReference type="Proteomes" id="UP001251528"/>
    </source>
</evidence>
<name>A0AAJ0FN37_9HYPO</name>
<dbReference type="Proteomes" id="UP001251528">
    <property type="component" value="Unassembled WGS sequence"/>
</dbReference>
<comment type="caution">
    <text evidence="1">The sequence shown here is derived from an EMBL/GenBank/DDBJ whole genome shotgun (WGS) entry which is preliminary data.</text>
</comment>
<dbReference type="AlphaFoldDB" id="A0AAJ0FN37"/>
<evidence type="ECO:0000313" key="1">
    <source>
        <dbReference type="EMBL" id="KAK2590591.1"/>
    </source>
</evidence>
<dbReference type="EMBL" id="JASWJB010000419">
    <property type="protein sequence ID" value="KAK2590591.1"/>
    <property type="molecule type" value="Genomic_DNA"/>
</dbReference>
<organism evidence="1 2">
    <name type="scientific">Conoideocrella luteorostrata</name>
    <dbReference type="NCBI Taxonomy" id="1105319"/>
    <lineage>
        <taxon>Eukaryota</taxon>
        <taxon>Fungi</taxon>
        <taxon>Dikarya</taxon>
        <taxon>Ascomycota</taxon>
        <taxon>Pezizomycotina</taxon>
        <taxon>Sordariomycetes</taxon>
        <taxon>Hypocreomycetidae</taxon>
        <taxon>Hypocreales</taxon>
        <taxon>Clavicipitaceae</taxon>
        <taxon>Conoideocrella</taxon>
    </lineage>
</organism>
<accession>A0AAJ0FN37</accession>
<sequence>MASPPVTQPQAGQIHASWLDLPLEMRIEILYLMSQDSQHHRLSLYAKVCSEWQYFLETITFRHLLVDSTALEDSFGIRPFNELVRLTGYLLLLAMSDALKKPVRLAGFEPFQ</sequence>
<protein>
    <recommendedName>
        <fullName evidence="3">F-box domain-containing protein</fullName>
    </recommendedName>
</protein>
<gene>
    <name evidence="1" type="ORF">QQS21_011724</name>
</gene>
<reference evidence="1" key="1">
    <citation type="submission" date="2023-06" db="EMBL/GenBank/DDBJ databases">
        <title>Conoideocrella luteorostrata (Hypocreales: Clavicipitaceae), a potential biocontrol fungus for elongate hemlock scale in United States Christmas tree production areas.</title>
        <authorList>
            <person name="Barrett H."/>
            <person name="Lovett B."/>
            <person name="Macias A.M."/>
            <person name="Stajich J.E."/>
            <person name="Kasson M.T."/>
        </authorList>
    </citation>
    <scope>NUCLEOTIDE SEQUENCE</scope>
    <source>
        <strain evidence="1">ARSEF 14590</strain>
    </source>
</reference>